<dbReference type="Pfam" id="PF12476">
    <property type="entry name" value="DUF3696"/>
    <property type="match status" value="1"/>
</dbReference>
<reference evidence="3" key="1">
    <citation type="submission" date="2019-09" db="EMBL/GenBank/DDBJ databases">
        <title>Characterisation of the sponge microbiome using genome-centric metagenomics.</title>
        <authorList>
            <person name="Engelberts J.P."/>
            <person name="Robbins S.J."/>
            <person name="De Goeij J.M."/>
            <person name="Aranda M."/>
            <person name="Bell S.C."/>
            <person name="Webster N.S."/>
        </authorList>
    </citation>
    <scope>NUCLEOTIDE SEQUENCE</scope>
    <source>
        <strain evidence="3">SB0676_bin_10</strain>
    </source>
</reference>
<dbReference type="GO" id="GO:0005524">
    <property type="term" value="F:ATP binding"/>
    <property type="evidence" value="ECO:0007669"/>
    <property type="project" value="InterPro"/>
</dbReference>
<evidence type="ECO:0000259" key="1">
    <source>
        <dbReference type="Pfam" id="PF12476"/>
    </source>
</evidence>
<dbReference type="InterPro" id="IPR022532">
    <property type="entry name" value="DUF3696"/>
</dbReference>
<dbReference type="Gene3D" id="3.40.50.300">
    <property type="entry name" value="P-loop containing nucleotide triphosphate hydrolases"/>
    <property type="match status" value="2"/>
</dbReference>
<gene>
    <name evidence="3" type="ORF">F4162_09335</name>
</gene>
<dbReference type="InterPro" id="IPR014592">
    <property type="entry name" value="P-loop_UCP034888"/>
</dbReference>
<dbReference type="EMBL" id="VYDO01000291">
    <property type="protein sequence ID" value="MYG39132.1"/>
    <property type="molecule type" value="Genomic_DNA"/>
</dbReference>
<dbReference type="InterPro" id="IPR027417">
    <property type="entry name" value="P-loop_NTPase"/>
</dbReference>
<dbReference type="AlphaFoldDB" id="A0A6B1FFW6"/>
<sequence length="435" mass="48821">MFTSLHLKQFKSWTDTGPVTLAPVTLVLGANSSGKSSLIQSLLLLKQTVESSDRTIHLNLGGDPSTDLFNFGDFESIHKQGATDDRFSISFSFKGASTRQRKERVNGGHFSACYRQTPAGATVIQELLLKDSEGSHGFRIERQEKGAFSIFMDPDKKPLGKSKDYAPERSIAFSRPAISLLEDNGNLAEDVSLAIDRKLRALTYLGPLRRQPERDYLWNKAQPGEIGIDGRRAIDALLASAFPDKPNSPGHNRILNGVSKWLRKMNLAEQLEVCQVGRSNRYEVVVSSHGISTNLRDVGIGVSQVLPVLTVAFFAPPGSTVVLEEPEIHFHPLAQSLLAELFTEVSRERRIQFIVETHSEHLFRRMQTLIARRTIEPEHCAMYFVERDQEGSHLRELALDDYGRVKNWPDQFFGDALGETAEQARLMFERRMEEG</sequence>
<dbReference type="PANTHER" id="PTHR43581:SF2">
    <property type="entry name" value="EXCINUCLEASE ATPASE SUBUNIT"/>
    <property type="match status" value="1"/>
</dbReference>
<dbReference type="PANTHER" id="PTHR43581">
    <property type="entry name" value="ATP/GTP PHOSPHATASE"/>
    <property type="match status" value="1"/>
</dbReference>
<name>A0A6B1FFW6_9SYNE</name>
<protein>
    <submittedName>
        <fullName evidence="3">DUF3696 domain-containing protein</fullName>
    </submittedName>
</protein>
<dbReference type="Pfam" id="PF13304">
    <property type="entry name" value="AAA_21"/>
    <property type="match status" value="1"/>
</dbReference>
<dbReference type="SUPFAM" id="SSF52540">
    <property type="entry name" value="P-loop containing nucleoside triphosphate hydrolases"/>
    <property type="match status" value="1"/>
</dbReference>
<dbReference type="InterPro" id="IPR051396">
    <property type="entry name" value="Bact_Antivir_Def_Nuclease"/>
</dbReference>
<comment type="caution">
    <text evidence="3">The sequence shown here is derived from an EMBL/GenBank/DDBJ whole genome shotgun (WGS) entry which is preliminary data.</text>
</comment>
<feature type="domain" description="DUF3696" evidence="1">
    <location>
        <begin position="375"/>
        <end position="423"/>
    </location>
</feature>
<dbReference type="InterPro" id="IPR003959">
    <property type="entry name" value="ATPase_AAA_core"/>
</dbReference>
<dbReference type="GO" id="GO:0016887">
    <property type="term" value="F:ATP hydrolysis activity"/>
    <property type="evidence" value="ECO:0007669"/>
    <property type="project" value="InterPro"/>
</dbReference>
<accession>A0A6B1FFW6</accession>
<organism evidence="3">
    <name type="scientific">Synechococcus sp. SB0676_bin_10</name>
    <dbReference type="NCBI Taxonomy" id="2604869"/>
    <lineage>
        <taxon>Bacteria</taxon>
        <taxon>Bacillati</taxon>
        <taxon>Cyanobacteriota</taxon>
        <taxon>Cyanophyceae</taxon>
        <taxon>Synechococcales</taxon>
        <taxon>Synechococcaceae</taxon>
        <taxon>Synechococcus</taxon>
    </lineage>
</organism>
<dbReference type="PIRSF" id="PIRSF034888">
    <property type="entry name" value="P-loop_UCP034888"/>
    <property type="match status" value="1"/>
</dbReference>
<feature type="domain" description="ATPase AAA-type core" evidence="2">
    <location>
        <begin position="24"/>
        <end position="362"/>
    </location>
</feature>
<evidence type="ECO:0000259" key="2">
    <source>
        <dbReference type="Pfam" id="PF13304"/>
    </source>
</evidence>
<evidence type="ECO:0000313" key="3">
    <source>
        <dbReference type="EMBL" id="MYG39132.1"/>
    </source>
</evidence>
<proteinExistence type="predicted"/>